<accession>A0A090J428</accession>
<dbReference type="InterPro" id="IPR015421">
    <property type="entry name" value="PyrdxlP-dep_Trfase_major"/>
</dbReference>
<dbReference type="RefSeq" id="WP_034772337.1">
    <property type="nucleotide sequence ID" value="NZ_CCRF01000081.1"/>
</dbReference>
<evidence type="ECO:0000259" key="8">
    <source>
        <dbReference type="PROSITE" id="PS50949"/>
    </source>
</evidence>
<keyword evidence="3" id="KW-0032">Aminotransferase</keyword>
<sequence length="484" mass="55329">MFEITPNLNPNDQTPLYIQLYQYLLKEIETGRIPQGTRLPSIRKLADHLGIGKNTVDAAYQQLIAEGFILSKPKSGLYVAEFDEQFFTPSQDSGSQFSCLEAVQPLESNYPFDFRHGHIDKDHFPVTIWRKLTNQVLYDQAIFSYGDRQGEPELRVELAKYLYQSRGVSCLPEQIIIGGGIQQLLSLLCFIIKLENPECDGKKSGQQQLNHYGNVAVENPGYDGAREVFRQHGFSIIPIELNTGGIDLKKLAKSNARIVYVTPSHQFPMGMIMPIANRMKLIQWADRVDGYIIEDDYDSEFRYKGKPIPTLQGIDSFGKVIYLGTFSKALLPSIRLAYMVLPEQLLKSFQTNFQSYEQPVSKILQKTVALFMQEGYWQKHLRRMRHIYQKKHETLHQSIRKFMGENVKIIGEESGLHLLIEVKNGDTEDTLIEKAKSSGVKIYPTAKYWMNQNQAKDPLLLVGFGGLSETEITEGIRRLSESWF</sequence>
<dbReference type="Pfam" id="PF00155">
    <property type="entry name" value="Aminotran_1_2"/>
    <property type="match status" value="1"/>
</dbReference>
<dbReference type="PANTHER" id="PTHR46577">
    <property type="entry name" value="HTH-TYPE TRANSCRIPTIONAL REGULATORY PROTEIN GABR"/>
    <property type="match status" value="1"/>
</dbReference>
<dbReference type="InterPro" id="IPR051446">
    <property type="entry name" value="HTH_trans_reg/aminotransferase"/>
</dbReference>
<dbReference type="InterPro" id="IPR000524">
    <property type="entry name" value="Tscrpt_reg_HTH_GntR"/>
</dbReference>
<dbReference type="InterPro" id="IPR036388">
    <property type="entry name" value="WH-like_DNA-bd_sf"/>
</dbReference>
<evidence type="ECO:0000256" key="6">
    <source>
        <dbReference type="ARBA" id="ARBA00023125"/>
    </source>
</evidence>
<evidence type="ECO:0000256" key="3">
    <source>
        <dbReference type="ARBA" id="ARBA00022576"/>
    </source>
</evidence>
<evidence type="ECO:0000256" key="1">
    <source>
        <dbReference type="ARBA" id="ARBA00001933"/>
    </source>
</evidence>
<dbReference type="GO" id="GO:0003700">
    <property type="term" value="F:DNA-binding transcription factor activity"/>
    <property type="evidence" value="ECO:0007669"/>
    <property type="project" value="InterPro"/>
</dbReference>
<proteinExistence type="inferred from homology"/>
<dbReference type="PANTHER" id="PTHR46577:SF1">
    <property type="entry name" value="HTH-TYPE TRANSCRIPTIONAL REGULATORY PROTEIN GABR"/>
    <property type="match status" value="1"/>
</dbReference>
<evidence type="ECO:0000256" key="5">
    <source>
        <dbReference type="ARBA" id="ARBA00023015"/>
    </source>
</evidence>
<dbReference type="InterPro" id="IPR004839">
    <property type="entry name" value="Aminotransferase_I/II_large"/>
</dbReference>
<dbReference type="GO" id="GO:0008483">
    <property type="term" value="F:transaminase activity"/>
    <property type="evidence" value="ECO:0007669"/>
    <property type="project" value="UniProtKB-KW"/>
</dbReference>
<dbReference type="Gene3D" id="3.40.640.10">
    <property type="entry name" value="Type I PLP-dependent aspartate aminotransferase-like (Major domain)"/>
    <property type="match status" value="1"/>
</dbReference>
<organism evidence="9 10">
    <name type="scientific">Caldibacillus thermoamylovorans</name>
    <dbReference type="NCBI Taxonomy" id="35841"/>
    <lineage>
        <taxon>Bacteria</taxon>
        <taxon>Bacillati</taxon>
        <taxon>Bacillota</taxon>
        <taxon>Bacilli</taxon>
        <taxon>Bacillales</taxon>
        <taxon>Bacillaceae</taxon>
        <taxon>Caldibacillus</taxon>
    </lineage>
</organism>
<keyword evidence="4" id="KW-0663">Pyridoxal phosphate</keyword>
<name>A0A090J428_9BACI</name>
<comment type="similarity">
    <text evidence="2">In the C-terminal section; belongs to the class-I pyridoxal-phosphate-dependent aminotransferase family.</text>
</comment>
<dbReference type="EMBL" id="CCRF01000081">
    <property type="protein sequence ID" value="CEE02640.1"/>
    <property type="molecule type" value="Genomic_DNA"/>
</dbReference>
<dbReference type="PROSITE" id="PS50949">
    <property type="entry name" value="HTH_GNTR"/>
    <property type="match status" value="1"/>
</dbReference>
<keyword evidence="6" id="KW-0238">DNA-binding</keyword>
<evidence type="ECO:0000313" key="9">
    <source>
        <dbReference type="EMBL" id="CEE02640.1"/>
    </source>
</evidence>
<dbReference type="CDD" id="cd07377">
    <property type="entry name" value="WHTH_GntR"/>
    <property type="match status" value="1"/>
</dbReference>
<dbReference type="GO" id="GO:0030170">
    <property type="term" value="F:pyridoxal phosphate binding"/>
    <property type="evidence" value="ECO:0007669"/>
    <property type="project" value="InterPro"/>
</dbReference>
<dbReference type="GO" id="GO:0003677">
    <property type="term" value="F:DNA binding"/>
    <property type="evidence" value="ECO:0007669"/>
    <property type="project" value="UniProtKB-KW"/>
</dbReference>
<dbReference type="InterPro" id="IPR036390">
    <property type="entry name" value="WH_DNA-bd_sf"/>
</dbReference>
<dbReference type="SUPFAM" id="SSF46785">
    <property type="entry name" value="Winged helix' DNA-binding domain"/>
    <property type="match status" value="1"/>
</dbReference>
<keyword evidence="7" id="KW-0804">Transcription</keyword>
<keyword evidence="10" id="KW-1185">Reference proteome</keyword>
<keyword evidence="5" id="KW-0805">Transcription regulation</keyword>
<reference evidence="9 10" key="1">
    <citation type="submission" date="2014-07" db="EMBL/GenBank/DDBJ databases">
        <authorList>
            <person name="Wibberg Daniel"/>
        </authorList>
    </citation>
    <scope>NUCLEOTIDE SEQUENCE [LARGE SCALE GENOMIC DNA]</scope>
</reference>
<dbReference type="AlphaFoldDB" id="A0A090J428"/>
<dbReference type="CDD" id="cd00609">
    <property type="entry name" value="AAT_like"/>
    <property type="match status" value="1"/>
</dbReference>
<feature type="domain" description="HTH gntR-type" evidence="8">
    <location>
        <begin position="14"/>
        <end position="82"/>
    </location>
</feature>
<dbReference type="Gene3D" id="1.10.10.10">
    <property type="entry name" value="Winged helix-like DNA-binding domain superfamily/Winged helix DNA-binding domain"/>
    <property type="match status" value="1"/>
</dbReference>
<dbReference type="Proteomes" id="UP000040576">
    <property type="component" value="Unassembled WGS sequence"/>
</dbReference>
<evidence type="ECO:0000256" key="7">
    <source>
        <dbReference type="ARBA" id="ARBA00023163"/>
    </source>
</evidence>
<comment type="cofactor">
    <cofactor evidence="1">
        <name>pyridoxal 5'-phosphate</name>
        <dbReference type="ChEBI" id="CHEBI:597326"/>
    </cofactor>
</comment>
<evidence type="ECO:0000256" key="4">
    <source>
        <dbReference type="ARBA" id="ARBA00022898"/>
    </source>
</evidence>
<dbReference type="InterPro" id="IPR015424">
    <property type="entry name" value="PyrdxlP-dep_Trfase"/>
</dbReference>
<evidence type="ECO:0000313" key="10">
    <source>
        <dbReference type="Proteomes" id="UP000040576"/>
    </source>
</evidence>
<dbReference type="SUPFAM" id="SSF53383">
    <property type="entry name" value="PLP-dependent transferases"/>
    <property type="match status" value="1"/>
</dbReference>
<keyword evidence="3" id="KW-0808">Transferase</keyword>
<gene>
    <name evidence="9" type="ORF">BT1A1_2849</name>
</gene>
<dbReference type="SMART" id="SM00345">
    <property type="entry name" value="HTH_GNTR"/>
    <property type="match status" value="1"/>
</dbReference>
<evidence type="ECO:0000256" key="2">
    <source>
        <dbReference type="ARBA" id="ARBA00005384"/>
    </source>
</evidence>
<protein>
    <submittedName>
        <fullName evidence="9">Transcriptional regulator (GntR family) protein</fullName>
    </submittedName>
</protein>
<dbReference type="Pfam" id="PF00392">
    <property type="entry name" value="GntR"/>
    <property type="match status" value="1"/>
</dbReference>